<name>A0ABW9YZN5_9HYPH</name>
<comment type="caution">
    <text evidence="1">The sequence shown here is derived from an EMBL/GenBank/DDBJ whole genome shotgun (WGS) entry which is preliminary data.</text>
</comment>
<dbReference type="Proteomes" id="UP000818323">
    <property type="component" value="Unassembled WGS sequence"/>
</dbReference>
<evidence type="ECO:0008006" key="3">
    <source>
        <dbReference type="Google" id="ProtNLM"/>
    </source>
</evidence>
<organism evidence="1 2">
    <name type="scientific">Microvirga arsenatis</name>
    <dbReference type="NCBI Taxonomy" id="2692265"/>
    <lineage>
        <taxon>Bacteria</taxon>
        <taxon>Pseudomonadati</taxon>
        <taxon>Pseudomonadota</taxon>
        <taxon>Alphaproteobacteria</taxon>
        <taxon>Hyphomicrobiales</taxon>
        <taxon>Methylobacteriaceae</taxon>
        <taxon>Microvirga</taxon>
    </lineage>
</organism>
<keyword evidence="2" id="KW-1185">Reference proteome</keyword>
<dbReference type="EMBL" id="JAAAXJ010000008">
    <property type="protein sequence ID" value="NBJ25869.1"/>
    <property type="molecule type" value="Genomic_DNA"/>
</dbReference>
<proteinExistence type="predicted"/>
<reference evidence="1 2" key="1">
    <citation type="submission" date="2020-01" db="EMBL/GenBank/DDBJ databases">
        <title>Microvirga sp. nov., an arsenate reduction bacterium isolated from Tibet hotspring sediments.</title>
        <authorList>
            <person name="Yuan C.-G."/>
        </authorList>
    </citation>
    <scope>NUCLEOTIDE SEQUENCE [LARGE SCALE GENOMIC DNA]</scope>
    <source>
        <strain evidence="1 2">SYSU G3D203</strain>
    </source>
</reference>
<accession>A0ABW9YZN5</accession>
<evidence type="ECO:0000313" key="1">
    <source>
        <dbReference type="EMBL" id="NBJ25869.1"/>
    </source>
</evidence>
<evidence type="ECO:0000313" key="2">
    <source>
        <dbReference type="Proteomes" id="UP000818323"/>
    </source>
</evidence>
<gene>
    <name evidence="1" type="ORF">GR303_16045</name>
</gene>
<protein>
    <recommendedName>
        <fullName evidence="3">Nitrate reductase</fullName>
    </recommendedName>
</protein>
<sequence>MRSPVALFGAFLRGTFGLPKPDKRAVDRVKDLARAALRTSSDTAFAVNEIACNDPGCPGIETVILVMEPGRKTRALKIAKPLDEVAEQDILAALEG</sequence>